<evidence type="ECO:0000259" key="5">
    <source>
        <dbReference type="PROSITE" id="PS50048"/>
    </source>
</evidence>
<dbReference type="PROSITE" id="PS50048">
    <property type="entry name" value="ZN2_CY6_FUNGAL_2"/>
    <property type="match status" value="1"/>
</dbReference>
<evidence type="ECO:0000256" key="1">
    <source>
        <dbReference type="ARBA" id="ARBA00004123"/>
    </source>
</evidence>
<dbReference type="GO" id="GO:0008270">
    <property type="term" value="F:zinc ion binding"/>
    <property type="evidence" value="ECO:0007669"/>
    <property type="project" value="InterPro"/>
</dbReference>
<dbReference type="GO" id="GO:0005634">
    <property type="term" value="C:nucleus"/>
    <property type="evidence" value="ECO:0007669"/>
    <property type="project" value="UniProtKB-SubCell"/>
</dbReference>
<dbReference type="OrthoDB" id="3362851at2759"/>
<dbReference type="CDD" id="cd00067">
    <property type="entry name" value="GAL4"/>
    <property type="match status" value="1"/>
</dbReference>
<accession>A0A9P7JED6</accession>
<dbReference type="GO" id="GO:0000981">
    <property type="term" value="F:DNA-binding transcription factor activity, RNA polymerase II-specific"/>
    <property type="evidence" value="ECO:0007669"/>
    <property type="project" value="InterPro"/>
</dbReference>
<evidence type="ECO:0000256" key="3">
    <source>
        <dbReference type="SAM" id="Coils"/>
    </source>
</evidence>
<evidence type="ECO:0000256" key="2">
    <source>
        <dbReference type="ARBA" id="ARBA00023242"/>
    </source>
</evidence>
<keyword evidence="2" id="KW-0539">Nucleus</keyword>
<protein>
    <recommendedName>
        <fullName evidence="5">Zn(2)-C6 fungal-type domain-containing protein</fullName>
    </recommendedName>
</protein>
<feature type="compositionally biased region" description="Polar residues" evidence="4">
    <location>
        <begin position="241"/>
        <end position="257"/>
    </location>
</feature>
<proteinExistence type="predicted"/>
<feature type="region of interest" description="Disordered" evidence="4">
    <location>
        <begin position="241"/>
        <end position="307"/>
    </location>
</feature>
<evidence type="ECO:0000313" key="6">
    <source>
        <dbReference type="EMBL" id="KAG1817272.1"/>
    </source>
</evidence>
<dbReference type="EMBL" id="JABBWG010000014">
    <property type="protein sequence ID" value="KAG1817272.1"/>
    <property type="molecule type" value="Genomic_DNA"/>
</dbReference>
<gene>
    <name evidence="6" type="ORF">BJ212DRAFT_1351999</name>
</gene>
<dbReference type="Pfam" id="PF00172">
    <property type="entry name" value="Zn_clus"/>
    <property type="match status" value="1"/>
</dbReference>
<dbReference type="SUPFAM" id="SSF57701">
    <property type="entry name" value="Zn2/Cys6 DNA-binding domain"/>
    <property type="match status" value="1"/>
</dbReference>
<keyword evidence="7" id="KW-1185">Reference proteome</keyword>
<dbReference type="PROSITE" id="PS00463">
    <property type="entry name" value="ZN2_CY6_FUNGAL_1"/>
    <property type="match status" value="1"/>
</dbReference>
<sequence>MDSNRQPDPGRNHPPPPRLMASSNSPQTRPIAPYQQPSLPSIRQLHPYLPPSGMAQHMPPTDPSAYTYPLPSPYSGPSGSSEIQQPPSQHALYGRSEMLDSEPEGEIEQQGPAKKKRRRQALSCNECKRRKIKCDRAQPCGPCTRRGEQSKCQWRTLEPVDKYVSRAEYEELKARSRAEYDELKSRLDHLESMVTRYFPPPGGPANVPMYSIPAEISGASSSDNVTSYHSAHSSAGQTLYVPPSSSFTQDPAKSQSYVGSSSPHIVGSGIGHGPSISSSSNTQSVSQSAGPSHLRHPSDAKSPTIVRQSPLSLASITSPYNADAQPKNFHAQTFRILGERLRPVLRSWKDPVELLCGILKRWNMLRCPPQQVLQWKARQCRQGHTIYRHLGVTVILP</sequence>
<dbReference type="Gene3D" id="4.10.240.10">
    <property type="entry name" value="Zn(2)-C6 fungal-type DNA-binding domain"/>
    <property type="match status" value="1"/>
</dbReference>
<name>A0A9P7JED6_9AGAM</name>
<feature type="region of interest" description="Disordered" evidence="4">
    <location>
        <begin position="1"/>
        <end position="121"/>
    </location>
</feature>
<dbReference type="InterPro" id="IPR050613">
    <property type="entry name" value="Sec_Metabolite_Reg"/>
</dbReference>
<dbReference type="Proteomes" id="UP000807769">
    <property type="component" value="Unassembled WGS sequence"/>
</dbReference>
<comment type="subcellular location">
    <subcellularLocation>
        <location evidence="1">Nucleus</location>
    </subcellularLocation>
</comment>
<comment type="caution">
    <text evidence="6">The sequence shown here is derived from an EMBL/GenBank/DDBJ whole genome shotgun (WGS) entry which is preliminary data.</text>
</comment>
<organism evidence="6 7">
    <name type="scientific">Suillus subaureus</name>
    <dbReference type="NCBI Taxonomy" id="48587"/>
    <lineage>
        <taxon>Eukaryota</taxon>
        <taxon>Fungi</taxon>
        <taxon>Dikarya</taxon>
        <taxon>Basidiomycota</taxon>
        <taxon>Agaricomycotina</taxon>
        <taxon>Agaricomycetes</taxon>
        <taxon>Agaricomycetidae</taxon>
        <taxon>Boletales</taxon>
        <taxon>Suillineae</taxon>
        <taxon>Suillaceae</taxon>
        <taxon>Suillus</taxon>
    </lineage>
</organism>
<reference evidence="6" key="1">
    <citation type="journal article" date="2020" name="New Phytol.">
        <title>Comparative genomics reveals dynamic genome evolution in host specialist ectomycorrhizal fungi.</title>
        <authorList>
            <person name="Lofgren L.A."/>
            <person name="Nguyen N.H."/>
            <person name="Vilgalys R."/>
            <person name="Ruytinx J."/>
            <person name="Liao H.L."/>
            <person name="Branco S."/>
            <person name="Kuo A."/>
            <person name="LaButti K."/>
            <person name="Lipzen A."/>
            <person name="Andreopoulos W."/>
            <person name="Pangilinan J."/>
            <person name="Riley R."/>
            <person name="Hundley H."/>
            <person name="Na H."/>
            <person name="Barry K."/>
            <person name="Grigoriev I.V."/>
            <person name="Stajich J.E."/>
            <person name="Kennedy P.G."/>
        </authorList>
    </citation>
    <scope>NUCLEOTIDE SEQUENCE</scope>
    <source>
        <strain evidence="6">MN1</strain>
    </source>
</reference>
<keyword evidence="3" id="KW-0175">Coiled coil</keyword>
<dbReference type="AlphaFoldDB" id="A0A9P7JED6"/>
<dbReference type="PANTHER" id="PTHR31001">
    <property type="entry name" value="UNCHARACTERIZED TRANSCRIPTIONAL REGULATORY PROTEIN"/>
    <property type="match status" value="1"/>
</dbReference>
<dbReference type="PANTHER" id="PTHR31001:SF89">
    <property type="entry name" value="ZN(2)-C6 FUNGAL-TYPE DOMAIN-CONTAINING PROTEIN"/>
    <property type="match status" value="1"/>
</dbReference>
<dbReference type="InterPro" id="IPR036864">
    <property type="entry name" value="Zn2-C6_fun-type_DNA-bd_sf"/>
</dbReference>
<feature type="coiled-coil region" evidence="3">
    <location>
        <begin position="166"/>
        <end position="193"/>
    </location>
</feature>
<dbReference type="RefSeq" id="XP_041193691.1">
    <property type="nucleotide sequence ID" value="XM_041335547.1"/>
</dbReference>
<dbReference type="InterPro" id="IPR001138">
    <property type="entry name" value="Zn2Cys6_DnaBD"/>
</dbReference>
<evidence type="ECO:0000256" key="4">
    <source>
        <dbReference type="SAM" id="MobiDB-lite"/>
    </source>
</evidence>
<evidence type="ECO:0000313" key="7">
    <source>
        <dbReference type="Proteomes" id="UP000807769"/>
    </source>
</evidence>
<dbReference type="GeneID" id="64629564"/>
<feature type="compositionally biased region" description="Low complexity" evidence="4">
    <location>
        <begin position="258"/>
        <end position="288"/>
    </location>
</feature>
<feature type="domain" description="Zn(2)-C6 fungal-type" evidence="5">
    <location>
        <begin position="123"/>
        <end position="154"/>
    </location>
</feature>
<dbReference type="SMART" id="SM00066">
    <property type="entry name" value="GAL4"/>
    <property type="match status" value="1"/>
</dbReference>